<proteinExistence type="predicted"/>
<evidence type="ECO:0000256" key="1">
    <source>
        <dbReference type="SAM" id="Phobius"/>
    </source>
</evidence>
<dbReference type="AlphaFoldDB" id="D1PXC7"/>
<feature type="transmembrane region" description="Helical" evidence="1">
    <location>
        <begin position="40"/>
        <end position="57"/>
    </location>
</feature>
<keyword evidence="1" id="KW-0472">Membrane</keyword>
<keyword evidence="3" id="KW-1185">Reference proteome</keyword>
<accession>D1PXC7</accession>
<comment type="caution">
    <text evidence="2">The sequence shown here is derived from an EMBL/GenBank/DDBJ whole genome shotgun (WGS) entry which is preliminary data.</text>
</comment>
<gene>
    <name evidence="2" type="ORF">HMPREF0645_1612</name>
</gene>
<dbReference type="Proteomes" id="UP000003160">
    <property type="component" value="Unassembled WGS sequence"/>
</dbReference>
<dbReference type="EMBL" id="ACKS01000070">
    <property type="protein sequence ID" value="EFA43894.1"/>
    <property type="molecule type" value="Genomic_DNA"/>
</dbReference>
<keyword evidence="1" id="KW-0812">Transmembrane</keyword>
<dbReference type="HOGENOM" id="CLU_2207655_0_0_10"/>
<name>D1PXC7_9BACT</name>
<evidence type="ECO:0000313" key="2">
    <source>
        <dbReference type="EMBL" id="EFA43894.1"/>
    </source>
</evidence>
<sequence>MVATYECLKISHRGMDRFPAFCYICKHKQRKNKLTRMRRMFMFQLGVKFLMYTWLLNRRFRKQAEAPPAAGVPFDDTLNADYRLPVLHNCCIHTVIFSKYADTLNTF</sequence>
<protein>
    <submittedName>
        <fullName evidence="2">Uncharacterized protein</fullName>
    </submittedName>
</protein>
<organism evidence="2 3">
    <name type="scientific">Hallella bergensis DSM 17361</name>
    <dbReference type="NCBI Taxonomy" id="585502"/>
    <lineage>
        <taxon>Bacteria</taxon>
        <taxon>Pseudomonadati</taxon>
        <taxon>Bacteroidota</taxon>
        <taxon>Bacteroidia</taxon>
        <taxon>Bacteroidales</taxon>
        <taxon>Prevotellaceae</taxon>
        <taxon>Hallella</taxon>
    </lineage>
</organism>
<evidence type="ECO:0000313" key="3">
    <source>
        <dbReference type="Proteomes" id="UP000003160"/>
    </source>
</evidence>
<reference evidence="2 3" key="1">
    <citation type="submission" date="2009-10" db="EMBL/GenBank/DDBJ databases">
        <authorList>
            <person name="Qin X."/>
            <person name="Bachman B."/>
            <person name="Battles P."/>
            <person name="Bell A."/>
            <person name="Bess C."/>
            <person name="Bickham C."/>
            <person name="Chaboub L."/>
            <person name="Chen D."/>
            <person name="Coyle M."/>
            <person name="Deiros D.R."/>
            <person name="Dinh H."/>
            <person name="Forbes L."/>
            <person name="Fowler G."/>
            <person name="Francisco L."/>
            <person name="Fu Q."/>
            <person name="Gubbala S."/>
            <person name="Hale W."/>
            <person name="Han Y."/>
            <person name="Hemphill L."/>
            <person name="Highlander S.K."/>
            <person name="Hirani K."/>
            <person name="Hogues M."/>
            <person name="Jackson L."/>
            <person name="Jakkamsetti A."/>
            <person name="Javaid M."/>
            <person name="Jiang H."/>
            <person name="Korchina V."/>
            <person name="Kovar C."/>
            <person name="Lara F."/>
            <person name="Lee S."/>
            <person name="Mata R."/>
            <person name="Mathew T."/>
            <person name="Moen C."/>
            <person name="Morales K."/>
            <person name="Munidasa M."/>
            <person name="Nazareth L."/>
            <person name="Ngo R."/>
            <person name="Nguyen L."/>
            <person name="Okwuonu G."/>
            <person name="Ongeri F."/>
            <person name="Patil S."/>
            <person name="Petrosino J."/>
            <person name="Pham C."/>
            <person name="Pham P."/>
            <person name="Pu L.-L."/>
            <person name="Puazo M."/>
            <person name="Raj R."/>
            <person name="Reid J."/>
            <person name="Rouhana J."/>
            <person name="Saada N."/>
            <person name="Shang Y."/>
            <person name="Simmons D."/>
            <person name="Thornton R."/>
            <person name="Warren J."/>
            <person name="Weissenberger G."/>
            <person name="Zhang J."/>
            <person name="Zhang L."/>
            <person name="Zhou C."/>
            <person name="Zhu D."/>
            <person name="Muzny D."/>
            <person name="Worley K."/>
            <person name="Gibbs R."/>
        </authorList>
    </citation>
    <scope>NUCLEOTIDE SEQUENCE [LARGE SCALE GENOMIC DNA]</scope>
    <source>
        <strain evidence="2 3">DSM 17361</strain>
    </source>
</reference>
<keyword evidence="1" id="KW-1133">Transmembrane helix</keyword>